<keyword evidence="3" id="KW-1185">Reference proteome</keyword>
<feature type="region of interest" description="Disordered" evidence="1">
    <location>
        <begin position="1"/>
        <end position="20"/>
    </location>
</feature>
<accession>A0ABZ1RU28</accession>
<name>A0ABZ1RU28_9ACTN</name>
<organism evidence="2 3">
    <name type="scientific">Streptomyces goshikiensis</name>
    <dbReference type="NCBI Taxonomy" id="1942"/>
    <lineage>
        <taxon>Bacteria</taxon>
        <taxon>Bacillati</taxon>
        <taxon>Actinomycetota</taxon>
        <taxon>Actinomycetes</taxon>
        <taxon>Kitasatosporales</taxon>
        <taxon>Streptomycetaceae</taxon>
        <taxon>Streptomyces</taxon>
    </lineage>
</organism>
<protein>
    <submittedName>
        <fullName evidence="2">Uncharacterized protein</fullName>
    </submittedName>
</protein>
<evidence type="ECO:0000256" key="1">
    <source>
        <dbReference type="SAM" id="MobiDB-lite"/>
    </source>
</evidence>
<evidence type="ECO:0000313" key="2">
    <source>
        <dbReference type="EMBL" id="WUO50338.1"/>
    </source>
</evidence>
<reference evidence="2" key="1">
    <citation type="submission" date="2022-10" db="EMBL/GenBank/DDBJ databases">
        <title>The complete genomes of actinobacterial strains from the NBC collection.</title>
        <authorList>
            <person name="Joergensen T.S."/>
            <person name="Alvarez Arevalo M."/>
            <person name="Sterndorff E.B."/>
            <person name="Faurdal D."/>
            <person name="Vuksanovic O."/>
            <person name="Mourched A.-S."/>
            <person name="Charusanti P."/>
            <person name="Shaw S."/>
            <person name="Blin K."/>
            <person name="Weber T."/>
        </authorList>
    </citation>
    <scope>NUCLEOTIDE SEQUENCE</scope>
    <source>
        <strain evidence="2">NBC_00283</strain>
    </source>
</reference>
<dbReference type="EMBL" id="CP108057">
    <property type="protein sequence ID" value="WUO50338.1"/>
    <property type="molecule type" value="Genomic_DNA"/>
</dbReference>
<dbReference type="Proteomes" id="UP001432075">
    <property type="component" value="Chromosome"/>
</dbReference>
<proteinExistence type="predicted"/>
<evidence type="ECO:0000313" key="3">
    <source>
        <dbReference type="Proteomes" id="UP001432075"/>
    </source>
</evidence>
<dbReference type="RefSeq" id="WP_328777179.1">
    <property type="nucleotide sequence ID" value="NZ_CP108057.1"/>
</dbReference>
<gene>
    <name evidence="2" type="ORF">OHU17_33350</name>
</gene>
<sequence>MAHRTASPAGEPLREVTEPEADLLHTAEQILLRDCMRDRGFVYEPVPRQPVPDARDFPYVVDDPEWARRHGYGSDLDRKREEISTEGVNERYFRSLPQERRAPAIAAANGSRPDGLSARAPDGLKISRSLDGCQSQAERGLYPDLAAWFQARVTVDSLPPLRGGQVIADGEFRGATRKWSVCMKAAGYAFQDPAAARAALPPPDRPFPREREVAMAVAEADCARSSGLAETAARLDRKYDTELREKYGHDVTAWLRFRLDALPRARAVVEADTER</sequence>